<keyword evidence="2" id="KW-1185">Reference proteome</keyword>
<evidence type="ECO:0000313" key="2">
    <source>
        <dbReference type="Proteomes" id="UP001162030"/>
    </source>
</evidence>
<sequence length="85" mass="9469">MDMRGKLLIARHAPVAQLDRALASGADSCTCFNPLPVIKPGVTQARQVLSVQPRVSIHSRLLSRELPFNRVANNRQNWFQSTPGY</sequence>
<gene>
    <name evidence="1" type="ORF">MSZNOR_4826</name>
</gene>
<name>A0ABM9I938_9GAMM</name>
<reference evidence="1 2" key="1">
    <citation type="submission" date="2023-03" db="EMBL/GenBank/DDBJ databases">
        <authorList>
            <person name="Pearce D."/>
        </authorList>
    </citation>
    <scope>NUCLEOTIDE SEQUENCE [LARGE SCALE GENOMIC DNA]</scope>
    <source>
        <strain evidence="1">Msz</strain>
    </source>
</reference>
<evidence type="ECO:0000313" key="1">
    <source>
        <dbReference type="EMBL" id="CAI8968573.1"/>
    </source>
</evidence>
<protein>
    <submittedName>
        <fullName evidence="1">Uncharacterized protein</fullName>
    </submittedName>
</protein>
<proteinExistence type="predicted"/>
<dbReference type="EMBL" id="OX458333">
    <property type="protein sequence ID" value="CAI8968573.1"/>
    <property type="molecule type" value="Genomic_DNA"/>
</dbReference>
<organism evidence="1 2">
    <name type="scientific">Methylocaldum szegediense</name>
    <dbReference type="NCBI Taxonomy" id="73780"/>
    <lineage>
        <taxon>Bacteria</taxon>
        <taxon>Pseudomonadati</taxon>
        <taxon>Pseudomonadota</taxon>
        <taxon>Gammaproteobacteria</taxon>
        <taxon>Methylococcales</taxon>
        <taxon>Methylococcaceae</taxon>
        <taxon>Methylocaldum</taxon>
    </lineage>
</organism>
<dbReference type="Proteomes" id="UP001162030">
    <property type="component" value="Chromosome"/>
</dbReference>
<accession>A0ABM9I938</accession>